<reference evidence="2 3" key="1">
    <citation type="submission" date="2022-06" db="EMBL/GenBank/DDBJ databases">
        <title>Actinoplanes abujensis sp. nov., isolated from Nigerian arid soil.</title>
        <authorList>
            <person name="Ding P."/>
        </authorList>
    </citation>
    <scope>NUCLEOTIDE SEQUENCE [LARGE SCALE GENOMIC DNA]</scope>
    <source>
        <strain evidence="3">TRM88002</strain>
    </source>
</reference>
<evidence type="ECO:0000313" key="3">
    <source>
        <dbReference type="Proteomes" id="UP001523216"/>
    </source>
</evidence>
<dbReference type="EMBL" id="JAMQOL010000041">
    <property type="protein sequence ID" value="MCM4081650.1"/>
    <property type="molecule type" value="Genomic_DNA"/>
</dbReference>
<name>A0ABT0Y772_9ACTN</name>
<organism evidence="2 3">
    <name type="scientific">Paractinoplanes hotanensis</name>
    <dbReference type="NCBI Taxonomy" id="2906497"/>
    <lineage>
        <taxon>Bacteria</taxon>
        <taxon>Bacillati</taxon>
        <taxon>Actinomycetota</taxon>
        <taxon>Actinomycetes</taxon>
        <taxon>Micromonosporales</taxon>
        <taxon>Micromonosporaceae</taxon>
        <taxon>Paractinoplanes</taxon>
    </lineage>
</organism>
<evidence type="ECO:0000256" key="1">
    <source>
        <dbReference type="SAM" id="Phobius"/>
    </source>
</evidence>
<keyword evidence="3" id="KW-1185">Reference proteome</keyword>
<keyword evidence="1" id="KW-1133">Transmembrane helix</keyword>
<dbReference type="RefSeq" id="WP_251801403.1">
    <property type="nucleotide sequence ID" value="NZ_JAMQOL010000041.1"/>
</dbReference>
<evidence type="ECO:0000313" key="2">
    <source>
        <dbReference type="EMBL" id="MCM4081650.1"/>
    </source>
</evidence>
<dbReference type="Proteomes" id="UP001523216">
    <property type="component" value="Unassembled WGS sequence"/>
</dbReference>
<keyword evidence="1" id="KW-0472">Membrane</keyword>
<gene>
    <name evidence="2" type="ORF">LXN57_29150</name>
</gene>
<accession>A0ABT0Y772</accession>
<sequence length="76" mass="8120">MATGMGSGGGERQRLLPEVRASVVANGWPGRRLLVLAAVTLAVILWGLRAQYAVPQVVVEVVVGTVGSRAARRRRR</sequence>
<protein>
    <submittedName>
        <fullName evidence="2">Uncharacterized protein</fullName>
    </submittedName>
</protein>
<comment type="caution">
    <text evidence="2">The sequence shown here is derived from an EMBL/GenBank/DDBJ whole genome shotgun (WGS) entry which is preliminary data.</text>
</comment>
<proteinExistence type="predicted"/>
<keyword evidence="1" id="KW-0812">Transmembrane</keyword>
<feature type="transmembrane region" description="Helical" evidence="1">
    <location>
        <begin position="30"/>
        <end position="48"/>
    </location>
</feature>